<dbReference type="SUPFAM" id="SSF51905">
    <property type="entry name" value="FAD/NAD(P)-binding domain"/>
    <property type="match status" value="1"/>
</dbReference>
<evidence type="ECO:0000313" key="3">
    <source>
        <dbReference type="Proteomes" id="UP001324427"/>
    </source>
</evidence>
<accession>A0AAV9JPK2</accession>
<organism evidence="2 3">
    <name type="scientific">Oleoguttula mirabilis</name>
    <dbReference type="NCBI Taxonomy" id="1507867"/>
    <lineage>
        <taxon>Eukaryota</taxon>
        <taxon>Fungi</taxon>
        <taxon>Dikarya</taxon>
        <taxon>Ascomycota</taxon>
        <taxon>Pezizomycotina</taxon>
        <taxon>Dothideomycetes</taxon>
        <taxon>Dothideomycetidae</taxon>
        <taxon>Mycosphaerellales</taxon>
        <taxon>Teratosphaeriaceae</taxon>
        <taxon>Oleoguttula</taxon>
    </lineage>
</organism>
<name>A0AAV9JPK2_9PEZI</name>
<dbReference type="InterPro" id="IPR036188">
    <property type="entry name" value="FAD/NAD-bd_sf"/>
</dbReference>
<dbReference type="InterPro" id="IPR006076">
    <property type="entry name" value="FAD-dep_OxRdtase"/>
</dbReference>
<dbReference type="Proteomes" id="UP001324427">
    <property type="component" value="Unassembled WGS sequence"/>
</dbReference>
<protein>
    <recommendedName>
        <fullName evidence="1">FAD dependent oxidoreductase domain-containing protein</fullName>
    </recommendedName>
</protein>
<comment type="caution">
    <text evidence="2">The sequence shown here is derived from an EMBL/GenBank/DDBJ whole genome shotgun (WGS) entry which is preliminary data.</text>
</comment>
<reference evidence="2 3" key="1">
    <citation type="submission" date="2021-11" db="EMBL/GenBank/DDBJ databases">
        <title>Black yeast isolated from Biological Soil Crust.</title>
        <authorList>
            <person name="Kurbessoian T."/>
        </authorList>
    </citation>
    <scope>NUCLEOTIDE SEQUENCE [LARGE SCALE GENOMIC DNA]</scope>
    <source>
        <strain evidence="2 3">CCFEE 5522</strain>
    </source>
</reference>
<dbReference type="AlphaFoldDB" id="A0AAV9JPK2"/>
<dbReference type="PANTHER" id="PTHR13847:SF279">
    <property type="entry name" value="FAD DEPENDENT OXIDOREDUCTASE DOMAIN-CONTAINING PROTEIN-RELATED"/>
    <property type="match status" value="1"/>
</dbReference>
<proteinExistence type="predicted"/>
<dbReference type="PANTHER" id="PTHR13847">
    <property type="entry name" value="SARCOSINE DEHYDROGENASE-RELATED"/>
    <property type="match status" value="1"/>
</dbReference>
<feature type="domain" description="FAD dependent oxidoreductase" evidence="1">
    <location>
        <begin position="56"/>
        <end position="431"/>
    </location>
</feature>
<dbReference type="EMBL" id="JAVFHQ010000013">
    <property type="protein sequence ID" value="KAK4546946.1"/>
    <property type="molecule type" value="Genomic_DNA"/>
</dbReference>
<dbReference type="Gene3D" id="3.30.9.10">
    <property type="entry name" value="D-Amino Acid Oxidase, subunit A, domain 2"/>
    <property type="match status" value="1"/>
</dbReference>
<dbReference type="Pfam" id="PF01266">
    <property type="entry name" value="DAO"/>
    <property type="match status" value="1"/>
</dbReference>
<gene>
    <name evidence="2" type="ORF">LTR36_001678</name>
</gene>
<evidence type="ECO:0000313" key="2">
    <source>
        <dbReference type="EMBL" id="KAK4546946.1"/>
    </source>
</evidence>
<keyword evidence="3" id="KW-1185">Reference proteome</keyword>
<dbReference type="Gene3D" id="3.50.50.60">
    <property type="entry name" value="FAD/NAD(P)-binding domain"/>
    <property type="match status" value="1"/>
</dbReference>
<sequence length="455" mass="49396">MKNMPMELGGSGGRANSSGDVAQILPVPNATIPYWRTQLHWIDEYRSTEELPARCDVAIIGGGMSGVTLAYHLYEQASATGQAPPSIVLLEARQVCSGATGRNGGHCKVKSTTLSRMTERDGAEVAEEYAAFVQDQVYAMKHVVETEDLDCEFELRRSFDVVSVTAKKLSKSKRDFEPISSKAGGGRDTSISWVTSIKDAKVALSVPICSFWPYKFVSQLLARIVERSPINVQTNTLVTGVTDDKSGCSVLHTARGTIKARKVVFATNGYTAGICSTYNGKIVPTKGTAVHITPRPEPVAPHLSHTYNINYTPGPGRVDYLNPRPDGGIVVGGGNWTYAHDRSQWDGNFDDSTLLPSVQPHFAGLMQRHFKGWEDSGAQIDGIWTGIQGYTADEHPHVGEVPGKEGRQWVMAGYNGGGMAMIFLCAQGLAKMVVDGSRYEKTGLPMMFKTSTSRL</sequence>
<evidence type="ECO:0000259" key="1">
    <source>
        <dbReference type="Pfam" id="PF01266"/>
    </source>
</evidence>
<dbReference type="GO" id="GO:0005737">
    <property type="term" value="C:cytoplasm"/>
    <property type="evidence" value="ECO:0007669"/>
    <property type="project" value="TreeGrafter"/>
</dbReference>